<dbReference type="OrthoDB" id="7312911at2"/>
<dbReference type="SUPFAM" id="SSF64518">
    <property type="entry name" value="Phase 1 flagellin"/>
    <property type="match status" value="1"/>
</dbReference>
<proteinExistence type="predicted"/>
<dbReference type="RefSeq" id="WP_101459237.1">
    <property type="nucleotide sequence ID" value="NZ_CP025408.1"/>
</dbReference>
<name>A0A2K9EWY0_9RHOB</name>
<dbReference type="Gene3D" id="1.20.1330.10">
    <property type="entry name" value="f41 fragment of flagellin, N-terminal domain"/>
    <property type="match status" value="1"/>
</dbReference>
<dbReference type="AlphaFoldDB" id="A0A2K9EWY0"/>
<dbReference type="EMBL" id="CP025408">
    <property type="protein sequence ID" value="AUH32562.1"/>
    <property type="molecule type" value="Genomic_DNA"/>
</dbReference>
<organism evidence="1 2">
    <name type="scientific">Paracoccus tegillarcae</name>
    <dbReference type="NCBI Taxonomy" id="1529068"/>
    <lineage>
        <taxon>Bacteria</taxon>
        <taxon>Pseudomonadati</taxon>
        <taxon>Pseudomonadota</taxon>
        <taxon>Alphaproteobacteria</taxon>
        <taxon>Rhodobacterales</taxon>
        <taxon>Paracoccaceae</taxon>
        <taxon>Paracoccus</taxon>
    </lineage>
</organism>
<protein>
    <submittedName>
        <fullName evidence="1">Uncharacterized protein</fullName>
    </submittedName>
</protein>
<evidence type="ECO:0000313" key="2">
    <source>
        <dbReference type="Proteomes" id="UP000233742"/>
    </source>
</evidence>
<dbReference type="KEGG" id="paro:CUV01_03455"/>
<sequence length="338" mass="35134">MAIHSVGDQARAFVLQNQTAHLRNSLNVLTDELATGLVADKAGRLGGNTTQLHHFESQIAILNQYKSSGQEAANIAEATQQVLAALHSDAAGFAADALATRPATNTTAVSLRASQAQALFGAAVARLNTNVAGLHLFAGQATDTPALAGAEAILTELQAVTAGMSTAADVETAIIDWFDAAPGGGGYLDFAYNGTIGEPRLAQIAEERVISFSTSGATPAIRNLLKGLAVAALSNAPTLAAADTERLSMVDRAGALLRSNETAVLDEMGRVGLLQSLAERFGTEHSNALAVAEIGRSNLITADPFLTATALQQVQVQMETLYTLTARLSGLNLVDYLR</sequence>
<keyword evidence="2" id="KW-1185">Reference proteome</keyword>
<dbReference type="Proteomes" id="UP000233742">
    <property type="component" value="Chromosome"/>
</dbReference>
<gene>
    <name evidence="1" type="ORF">CUV01_03455</name>
</gene>
<evidence type="ECO:0000313" key="1">
    <source>
        <dbReference type="EMBL" id="AUH32562.1"/>
    </source>
</evidence>
<accession>A0A2K9EWY0</accession>
<reference evidence="1 2" key="1">
    <citation type="submission" date="2017-12" db="EMBL/GenBank/DDBJ databases">
        <authorList>
            <person name="Hurst M.R.H."/>
        </authorList>
    </citation>
    <scope>NUCLEOTIDE SEQUENCE [LARGE SCALE GENOMIC DNA]</scope>
    <source>
        <strain evidence="1 2">BM15</strain>
    </source>
</reference>